<evidence type="ECO:0000313" key="1">
    <source>
        <dbReference type="EMBL" id="KAL1375303.1"/>
    </source>
</evidence>
<dbReference type="Proteomes" id="UP001562425">
    <property type="component" value="Unassembled WGS sequence"/>
</dbReference>
<accession>A0ABD1CG13</accession>
<dbReference type="AlphaFoldDB" id="A0ABD1CG13"/>
<evidence type="ECO:0000313" key="2">
    <source>
        <dbReference type="Proteomes" id="UP001562425"/>
    </source>
</evidence>
<dbReference type="EMBL" id="JBEHCU010012607">
    <property type="protein sequence ID" value="KAL1375303.1"/>
    <property type="molecule type" value="Genomic_DNA"/>
</dbReference>
<gene>
    <name evidence="1" type="ORF">pipiens_017563</name>
</gene>
<keyword evidence="2" id="KW-1185">Reference proteome</keyword>
<comment type="caution">
    <text evidence="1">The sequence shown here is derived from an EMBL/GenBank/DDBJ whole genome shotgun (WGS) entry which is preliminary data.</text>
</comment>
<protein>
    <submittedName>
        <fullName evidence="1">Uncharacterized protein</fullName>
    </submittedName>
</protein>
<reference evidence="1 2" key="1">
    <citation type="submission" date="2024-05" db="EMBL/GenBank/DDBJ databases">
        <title>Culex pipiens pipiens assembly and annotation.</title>
        <authorList>
            <person name="Alout H."/>
            <person name="Durand T."/>
        </authorList>
    </citation>
    <scope>NUCLEOTIDE SEQUENCE [LARGE SCALE GENOMIC DNA]</scope>
    <source>
        <strain evidence="1">HA-2024</strain>
        <tissue evidence="1">Whole body</tissue>
    </source>
</reference>
<organism evidence="1 2">
    <name type="scientific">Culex pipiens pipiens</name>
    <name type="common">Northern house mosquito</name>
    <dbReference type="NCBI Taxonomy" id="38569"/>
    <lineage>
        <taxon>Eukaryota</taxon>
        <taxon>Metazoa</taxon>
        <taxon>Ecdysozoa</taxon>
        <taxon>Arthropoda</taxon>
        <taxon>Hexapoda</taxon>
        <taxon>Insecta</taxon>
        <taxon>Pterygota</taxon>
        <taxon>Neoptera</taxon>
        <taxon>Endopterygota</taxon>
        <taxon>Diptera</taxon>
        <taxon>Nematocera</taxon>
        <taxon>Culicoidea</taxon>
        <taxon>Culicidae</taxon>
        <taxon>Culicinae</taxon>
        <taxon>Culicini</taxon>
        <taxon>Culex</taxon>
        <taxon>Culex</taxon>
    </lineage>
</organism>
<name>A0ABD1CG13_CULPP</name>
<sequence length="70" mass="8024">MMYQVTRKRGRIKVGEAHCEIFSVDTGHRLVVPWQDICYLPQARCVGPALYVDARAVTKRYFIRTASVPV</sequence>
<proteinExistence type="predicted"/>